<keyword evidence="9" id="KW-0812">Transmembrane</keyword>
<dbReference type="AlphaFoldDB" id="D5H752"/>
<feature type="transmembrane region" description="Helical" evidence="9">
    <location>
        <begin position="161"/>
        <end position="182"/>
    </location>
</feature>
<sequence>MFRSTLSSIPAMSLSVPSGGPVFWGYLLAFVAASLACLGAAWRAWSIPYAGTRHSLLAFFLTSAAWAGAYIGFLLPVSPLAKHVFYQISLVVGFGTVWAWLWFCSAYTGRAIHRNASAQWFAIVVYGGVTLLKVTNPFHHLYYTLEPGQGGVFDLVIRHGLFYWVVMGVAYALATAGYLMLFEMFWKTETRTGPLAALTALTAFPAVLNITGHVNPTLQDITHEPLGVAVFAIGVLFVYSYQFQAVRLAGSLSAPTIMLSADGRIKDYGRRIIDLFPKLEDRSAIGKPLGAALPELAQKLEEDRSLLETTDGSAPRYYRIVETSLGATGGSDVVVLSDVTERERRERALRDRQEKVEALYAAISRLLRAENRTEVGDVVLRLVNEVFGYPLVSIRFVEDGRLVPVQGSPQIAEHMPPQRPPVDIEGESLLADVYRNEEPFVIDDLHAVDTQLDYGAARAAACFPMGTHGTIAVGDVERGAIDSFDGGLIEVLAAHAAVVLDRLDQEEALRTAKQEAEEASQMKSALLANTSHEFRTPLTSIIGFAEEIATMAEDDDAPIGRFADHIENSGRRLLGTLDAILNLSRLQGGTLRRPSEPTDMTTVAEEAADQFYPEAVEADIALRTEANGTPVWTRADPEGLRIALQNLISNAVKYTEPGGDVWIRVRTGDEAAVLEVEDTGVGMDPAQTETLFEPFRQESEGMGREYEGTGLGLAVTKEAVEQMGGAIEVETEKGAGSRFTVRLPEAEAPEKVGDPSASAPLGNADTPS</sequence>
<reference evidence="11 12" key="1">
    <citation type="journal article" date="2010" name="ISME J.">
        <title>Fine-scale evolution: genomic, phenotypic and ecological differentiation in two coexisting Salinibacter ruber strains.</title>
        <authorList>
            <person name="Pena A."/>
            <person name="Teeling H."/>
            <person name="Huerta-Cepas J."/>
            <person name="Santos F."/>
            <person name="Yarza P."/>
            <person name="Brito-Echeverria J."/>
            <person name="Lucio M."/>
            <person name="Schmitt-Kopplin P."/>
            <person name="Meseguer I."/>
            <person name="Schenowitz C."/>
            <person name="Dossat C."/>
            <person name="Barbe V."/>
            <person name="Dopazo J."/>
            <person name="Rossello-Mora R."/>
            <person name="Schuler M."/>
            <person name="Glockner F.O."/>
            <person name="Amann R."/>
            <person name="Gabaldon T."/>
            <person name="Anton J."/>
        </authorList>
    </citation>
    <scope>NUCLEOTIDE SEQUENCE [LARGE SCALE GENOMIC DNA]</scope>
    <source>
        <strain evidence="11 12">M8</strain>
    </source>
</reference>
<dbReference type="SUPFAM" id="SSF55781">
    <property type="entry name" value="GAF domain-like"/>
    <property type="match status" value="1"/>
</dbReference>
<dbReference type="EMBL" id="FP565814">
    <property type="protein sequence ID" value="CBH23857.1"/>
    <property type="molecule type" value="Genomic_DNA"/>
</dbReference>
<evidence type="ECO:0000256" key="7">
    <source>
        <dbReference type="SAM" id="Coils"/>
    </source>
</evidence>
<feature type="transmembrane region" description="Helical" evidence="9">
    <location>
        <begin position="23"/>
        <end position="45"/>
    </location>
</feature>
<dbReference type="InterPro" id="IPR003018">
    <property type="entry name" value="GAF"/>
</dbReference>
<evidence type="ECO:0000256" key="1">
    <source>
        <dbReference type="ARBA" id="ARBA00000085"/>
    </source>
</evidence>
<reference evidence="12" key="2">
    <citation type="submission" date="2010-04" db="EMBL/GenBank/DDBJ databases">
        <title>Genome sequence of Salinibacter ruber M8.</title>
        <authorList>
            <consortium name="Genoscope"/>
        </authorList>
    </citation>
    <scope>NUCLEOTIDE SEQUENCE [LARGE SCALE GENOMIC DNA]</scope>
    <source>
        <strain evidence="12">M8</strain>
    </source>
</reference>
<dbReference type="SMART" id="SM00388">
    <property type="entry name" value="HisKA"/>
    <property type="match status" value="1"/>
</dbReference>
<dbReference type="EC" id="2.7.13.3" evidence="2"/>
<dbReference type="Gene3D" id="1.10.287.130">
    <property type="match status" value="1"/>
</dbReference>
<dbReference type="SMART" id="SM00387">
    <property type="entry name" value="HATPase_c"/>
    <property type="match status" value="1"/>
</dbReference>
<keyword evidence="6" id="KW-0902">Two-component regulatory system</keyword>
<evidence type="ECO:0000313" key="12">
    <source>
        <dbReference type="Proteomes" id="UP000000933"/>
    </source>
</evidence>
<dbReference type="PANTHER" id="PTHR43711">
    <property type="entry name" value="TWO-COMPONENT HISTIDINE KINASE"/>
    <property type="match status" value="1"/>
</dbReference>
<dbReference type="PROSITE" id="PS50109">
    <property type="entry name" value="HIS_KIN"/>
    <property type="match status" value="1"/>
</dbReference>
<dbReference type="HOGENOM" id="CLU_000445_114_58_10"/>
<dbReference type="InterPro" id="IPR050736">
    <property type="entry name" value="Sensor_HK_Regulatory"/>
</dbReference>
<feature type="domain" description="Histidine kinase" evidence="10">
    <location>
        <begin position="529"/>
        <end position="747"/>
    </location>
</feature>
<keyword evidence="3" id="KW-0597">Phosphoprotein</keyword>
<evidence type="ECO:0000256" key="8">
    <source>
        <dbReference type="SAM" id="MobiDB-lite"/>
    </source>
</evidence>
<dbReference type="Gene3D" id="3.30.450.40">
    <property type="match status" value="1"/>
</dbReference>
<dbReference type="GO" id="GO:0000155">
    <property type="term" value="F:phosphorelay sensor kinase activity"/>
    <property type="evidence" value="ECO:0007669"/>
    <property type="project" value="InterPro"/>
</dbReference>
<keyword evidence="9" id="KW-0472">Membrane</keyword>
<feature type="transmembrane region" description="Helical" evidence="9">
    <location>
        <begin position="84"/>
        <end position="108"/>
    </location>
</feature>
<dbReference type="SUPFAM" id="SSF47384">
    <property type="entry name" value="Homodimeric domain of signal transducing histidine kinase"/>
    <property type="match status" value="1"/>
</dbReference>
<dbReference type="CDD" id="cd00082">
    <property type="entry name" value="HisKA"/>
    <property type="match status" value="1"/>
</dbReference>
<evidence type="ECO:0000256" key="2">
    <source>
        <dbReference type="ARBA" id="ARBA00012438"/>
    </source>
</evidence>
<dbReference type="SUPFAM" id="SSF55874">
    <property type="entry name" value="ATPase domain of HSP90 chaperone/DNA topoisomerase II/histidine kinase"/>
    <property type="match status" value="1"/>
</dbReference>
<dbReference type="Pfam" id="PF16927">
    <property type="entry name" value="HisKA_7TM"/>
    <property type="match status" value="1"/>
</dbReference>
<dbReference type="KEGG" id="srm:SRM_00936"/>
<organism evidence="11 12">
    <name type="scientific">Salinibacter ruber (strain M8)</name>
    <dbReference type="NCBI Taxonomy" id="761659"/>
    <lineage>
        <taxon>Bacteria</taxon>
        <taxon>Pseudomonadati</taxon>
        <taxon>Rhodothermota</taxon>
        <taxon>Rhodothermia</taxon>
        <taxon>Rhodothermales</taxon>
        <taxon>Salinibacteraceae</taxon>
        <taxon>Salinibacter</taxon>
    </lineage>
</organism>
<evidence type="ECO:0000256" key="3">
    <source>
        <dbReference type="ARBA" id="ARBA00022553"/>
    </source>
</evidence>
<evidence type="ECO:0000256" key="6">
    <source>
        <dbReference type="ARBA" id="ARBA00023012"/>
    </source>
</evidence>
<dbReference type="InterPro" id="IPR005467">
    <property type="entry name" value="His_kinase_dom"/>
</dbReference>
<feature type="transmembrane region" description="Helical" evidence="9">
    <location>
        <begin position="226"/>
        <end position="243"/>
    </location>
</feature>
<proteinExistence type="predicted"/>
<dbReference type="FunFam" id="3.30.565.10:FF:000006">
    <property type="entry name" value="Sensor histidine kinase WalK"/>
    <property type="match status" value="1"/>
</dbReference>
<dbReference type="Pfam" id="PF02518">
    <property type="entry name" value="HATPase_c"/>
    <property type="match status" value="1"/>
</dbReference>
<dbReference type="PRINTS" id="PR00344">
    <property type="entry name" value="BCTRLSENSOR"/>
</dbReference>
<evidence type="ECO:0000256" key="4">
    <source>
        <dbReference type="ARBA" id="ARBA00022679"/>
    </source>
</evidence>
<dbReference type="InterPro" id="IPR031621">
    <property type="entry name" value="HisKA_7TM"/>
</dbReference>
<dbReference type="InterPro" id="IPR004358">
    <property type="entry name" value="Sig_transdc_His_kin-like_C"/>
</dbReference>
<dbReference type="Pfam" id="PF13185">
    <property type="entry name" value="GAF_2"/>
    <property type="match status" value="1"/>
</dbReference>
<dbReference type="Gene3D" id="3.30.565.10">
    <property type="entry name" value="Histidine kinase-like ATPase, C-terminal domain"/>
    <property type="match status" value="1"/>
</dbReference>
<protein>
    <recommendedName>
        <fullName evidence="2">histidine kinase</fullName>
        <ecNumber evidence="2">2.7.13.3</ecNumber>
    </recommendedName>
</protein>
<dbReference type="InterPro" id="IPR029016">
    <property type="entry name" value="GAF-like_dom_sf"/>
</dbReference>
<keyword evidence="7" id="KW-0175">Coiled coil</keyword>
<feature type="transmembrane region" description="Helical" evidence="9">
    <location>
        <begin position="57"/>
        <end position="78"/>
    </location>
</feature>
<keyword evidence="4" id="KW-0808">Transferase</keyword>
<comment type="catalytic activity">
    <reaction evidence="1">
        <text>ATP + protein L-histidine = ADP + protein N-phospho-L-histidine.</text>
        <dbReference type="EC" id="2.7.13.3"/>
    </reaction>
</comment>
<feature type="transmembrane region" description="Helical" evidence="9">
    <location>
        <begin position="120"/>
        <end position="141"/>
    </location>
</feature>
<name>D5H752_SALRM</name>
<feature type="coiled-coil region" evidence="7">
    <location>
        <begin position="502"/>
        <end position="529"/>
    </location>
</feature>
<dbReference type="InterPro" id="IPR036890">
    <property type="entry name" value="HATPase_C_sf"/>
</dbReference>
<dbReference type="InterPro" id="IPR003594">
    <property type="entry name" value="HATPase_dom"/>
</dbReference>
<evidence type="ECO:0000259" key="10">
    <source>
        <dbReference type="PROSITE" id="PS50109"/>
    </source>
</evidence>
<evidence type="ECO:0000313" key="11">
    <source>
        <dbReference type="EMBL" id="CBH23857.1"/>
    </source>
</evidence>
<dbReference type="InterPro" id="IPR036097">
    <property type="entry name" value="HisK_dim/P_sf"/>
</dbReference>
<evidence type="ECO:0000256" key="9">
    <source>
        <dbReference type="SAM" id="Phobius"/>
    </source>
</evidence>
<feature type="region of interest" description="Disordered" evidence="8">
    <location>
        <begin position="731"/>
        <end position="768"/>
    </location>
</feature>
<gene>
    <name evidence="11" type="ordered locus">SRM_00936</name>
</gene>
<dbReference type="PANTHER" id="PTHR43711:SF26">
    <property type="entry name" value="SENSOR HISTIDINE KINASE RCSC"/>
    <property type="match status" value="1"/>
</dbReference>
<accession>D5H752</accession>
<evidence type="ECO:0000256" key="5">
    <source>
        <dbReference type="ARBA" id="ARBA00022777"/>
    </source>
</evidence>
<dbReference type="Proteomes" id="UP000000933">
    <property type="component" value="Chromosome"/>
</dbReference>
<keyword evidence="5 11" id="KW-0418">Kinase</keyword>
<dbReference type="Pfam" id="PF00512">
    <property type="entry name" value="HisKA"/>
    <property type="match status" value="1"/>
</dbReference>
<dbReference type="InterPro" id="IPR003661">
    <property type="entry name" value="HisK_dim/P_dom"/>
</dbReference>
<feature type="compositionally biased region" description="Basic and acidic residues" evidence="8">
    <location>
        <begin position="744"/>
        <end position="753"/>
    </location>
</feature>
<keyword evidence="9" id="KW-1133">Transmembrane helix</keyword>